<dbReference type="Gene3D" id="3.30.300.30">
    <property type="match status" value="1"/>
</dbReference>
<dbReference type="InterPro" id="IPR020806">
    <property type="entry name" value="PKS_PP-bd"/>
</dbReference>
<name>A0A172YE76_9GAMM</name>
<dbReference type="InterPro" id="IPR042099">
    <property type="entry name" value="ANL_N_sf"/>
</dbReference>
<evidence type="ECO:0000256" key="4">
    <source>
        <dbReference type="SAM" id="MobiDB-lite"/>
    </source>
</evidence>
<dbReference type="Pfam" id="PF00501">
    <property type="entry name" value="AMP-binding"/>
    <property type="match status" value="1"/>
</dbReference>
<dbReference type="KEGG" id="haa:A5892_08020"/>
<dbReference type="InterPro" id="IPR029058">
    <property type="entry name" value="AB_hydrolase_fold"/>
</dbReference>
<dbReference type="SUPFAM" id="SSF47336">
    <property type="entry name" value="ACP-like"/>
    <property type="match status" value="1"/>
</dbReference>
<reference evidence="6 7" key="1">
    <citation type="submission" date="2016-04" db="EMBL/GenBank/DDBJ databases">
        <title>Complete Genome Sequence of Halotalea alkalilenta IHB B 13600.</title>
        <authorList>
            <person name="Swarnkar M.K."/>
            <person name="Sharma A."/>
            <person name="Kaushal K."/>
            <person name="Soni R."/>
            <person name="Rana S."/>
            <person name="Singh A.K."/>
            <person name="Gulati A."/>
        </authorList>
    </citation>
    <scope>NUCLEOTIDE SEQUENCE [LARGE SCALE GENOMIC DNA]</scope>
    <source>
        <strain evidence="6 7">IHB B 13600</strain>
    </source>
</reference>
<evidence type="ECO:0000313" key="6">
    <source>
        <dbReference type="EMBL" id="ANF57416.1"/>
    </source>
</evidence>
<dbReference type="Proteomes" id="UP000077875">
    <property type="component" value="Chromosome"/>
</dbReference>
<dbReference type="SMART" id="SM00824">
    <property type="entry name" value="PKS_TE"/>
    <property type="match status" value="1"/>
</dbReference>
<dbReference type="InterPro" id="IPR023213">
    <property type="entry name" value="CAT-like_dom_sf"/>
</dbReference>
<dbReference type="GO" id="GO:0072330">
    <property type="term" value="P:monocarboxylic acid biosynthetic process"/>
    <property type="evidence" value="ECO:0007669"/>
    <property type="project" value="UniProtKB-ARBA"/>
</dbReference>
<organism evidence="6 7">
    <name type="scientific">Halotalea alkalilenta</name>
    <dbReference type="NCBI Taxonomy" id="376489"/>
    <lineage>
        <taxon>Bacteria</taxon>
        <taxon>Pseudomonadati</taxon>
        <taxon>Pseudomonadota</taxon>
        <taxon>Gammaproteobacteria</taxon>
        <taxon>Oceanospirillales</taxon>
        <taxon>Halomonadaceae</taxon>
        <taxon>Halotalea</taxon>
    </lineage>
</organism>
<dbReference type="FunFam" id="3.40.50.12780:FF:000012">
    <property type="entry name" value="Non-ribosomal peptide synthetase"/>
    <property type="match status" value="1"/>
</dbReference>
<keyword evidence="7" id="KW-1185">Reference proteome</keyword>
<dbReference type="EMBL" id="CP015243">
    <property type="protein sequence ID" value="ANF57416.1"/>
    <property type="molecule type" value="Genomic_DNA"/>
</dbReference>
<dbReference type="NCBIfam" id="TIGR01733">
    <property type="entry name" value="AA-adenyl-dom"/>
    <property type="match status" value="1"/>
</dbReference>
<dbReference type="GO" id="GO:0043041">
    <property type="term" value="P:amino acid activation for nonribosomal peptide biosynthetic process"/>
    <property type="evidence" value="ECO:0007669"/>
    <property type="project" value="TreeGrafter"/>
</dbReference>
<dbReference type="GO" id="GO:0009239">
    <property type="term" value="P:enterobactin biosynthetic process"/>
    <property type="evidence" value="ECO:0007669"/>
    <property type="project" value="TreeGrafter"/>
</dbReference>
<dbReference type="Gene3D" id="3.40.50.1820">
    <property type="entry name" value="alpha/beta hydrolase"/>
    <property type="match status" value="1"/>
</dbReference>
<dbReference type="InterPro" id="IPR020802">
    <property type="entry name" value="TesA-like"/>
</dbReference>
<dbReference type="InterPro" id="IPR010071">
    <property type="entry name" value="AA_adenyl_dom"/>
</dbReference>
<dbReference type="Pfam" id="PF00975">
    <property type="entry name" value="Thioesterase"/>
    <property type="match status" value="1"/>
</dbReference>
<dbReference type="GO" id="GO:0031177">
    <property type="term" value="F:phosphopantetheine binding"/>
    <property type="evidence" value="ECO:0007669"/>
    <property type="project" value="InterPro"/>
</dbReference>
<dbReference type="PANTHER" id="PTHR45527">
    <property type="entry name" value="NONRIBOSOMAL PEPTIDE SYNTHETASE"/>
    <property type="match status" value="1"/>
</dbReference>
<dbReference type="STRING" id="376489.A5892_08020"/>
<dbReference type="SMART" id="SM00823">
    <property type="entry name" value="PKS_PP"/>
    <property type="match status" value="1"/>
</dbReference>
<dbReference type="RefSeq" id="WP_064122366.1">
    <property type="nucleotide sequence ID" value="NZ_CP015243.1"/>
</dbReference>
<dbReference type="GO" id="GO:0009366">
    <property type="term" value="C:enterobactin synthetase complex"/>
    <property type="evidence" value="ECO:0007669"/>
    <property type="project" value="TreeGrafter"/>
</dbReference>
<dbReference type="GO" id="GO:0047527">
    <property type="term" value="F:2,3-dihydroxybenzoate-serine ligase activity"/>
    <property type="evidence" value="ECO:0007669"/>
    <property type="project" value="TreeGrafter"/>
</dbReference>
<dbReference type="SUPFAM" id="SSF52777">
    <property type="entry name" value="CoA-dependent acyltransferases"/>
    <property type="match status" value="2"/>
</dbReference>
<dbReference type="PROSITE" id="PS50075">
    <property type="entry name" value="CARRIER"/>
    <property type="match status" value="1"/>
</dbReference>
<proteinExistence type="predicted"/>
<dbReference type="Gene3D" id="3.30.559.30">
    <property type="entry name" value="Nonribosomal peptide synthetase, condensation domain"/>
    <property type="match status" value="1"/>
</dbReference>
<evidence type="ECO:0000256" key="3">
    <source>
        <dbReference type="ARBA" id="ARBA00022553"/>
    </source>
</evidence>
<sequence>MSHYTSHPTAANLIDVQRYPLTGSQSGVWYAQQLGASAQAYLTGQALEIRGALDADRLACAIESSLAEVEVLRARFDVDTEGPFQQLEAHPPIPLARIDLSAHPTPREAAWEWMLGRLERVLDPASDPLVEQALLRIAERHWIWFSSIHHLQFDAYAYGLLQQRAAEHYQALGTGVAPREAWFGRLEARLEAERAYRESPACLKDRDYWHGQLAEAGEAVSLAGRFSLAAPRPQRHRVTLDAQRRAALARLADSLDATLPELLLAMIASYLARMTASASPVLGLPMMGRLDASALRTPVSVVNVLPLRIEAGLETGLVDWLAQLRKALSGARRHQRYRHEWLARELDRLPGEAPLSGPQVNILPFAQPRLFDGCATETHHLAPGPVDDMTLSLYLGNDDDALHLTLESNPKLYSAPDALDHLTRLVQWCETLATHPRQPVGELPIATAEELERIERWNDTDHPVEETDLATLFERQVARTPDAEALAFEGERLDYRTLDTRARRLAALILARLDTLAAPAPQTPRVIGVALPRSLELEIALLAIHKCAAAYMPLPLDQPPGRWQRMIERAAPLLVICDADHAQALPEGVEWLEFDARDERLTAPSALDQRRLPARSPTDPAYVLFTSGSTGEPKGVVIEHRAIVNRLEWMQHEYRLSARDRVLQKTPVGFDVSVWELFWPLLHGATLVMARPEGHRDPRYLAEIIAAESITTLHFVPSMLAAFLDELEHAPRRLPSLRQVFASGEALKRGLVERFQRAFEGSARLHNLYGPTEAAVDVTYWPCERLKDRASVPIGHPIWNTRIEILDPQGLRLPVGVIGELHIGGRNLARGYIGRPELTTERFVTGLDGQRLYKSGDLARWNPAGELEYHGRIDHQVKLRGQRLELDEIEAVLERHPAVEAAAVNLHAERLIGYLVLAEDSAIDWRAELDDHLHHWLPDYMVPSALVPIERLPLSPNGKLDRRALPPPPEAATPARRAPSSPRERELCALFAATLALDEFGADDDFFDLGGHSLAAVQLALRIREATGEEVSIATVFTAPTPARMARELDQAQREGALDRLLTLRRAAPGSRTPTLFCFHPAGGLAWCYAGLARVLGGDGAVIGVQAEGLREGETPPESLEAMARDYLAALRTRQPHGPYRLLGWSLGGMVAHTVAALLQEDGEEVELLALLDAYPSDLWRHMMPPDEHEALVALLRLAGVEAPPGAPVERATVVALLEHEQHAMASLDTATLDRLVDVVINSSRLVRASHHLRYRGGMLFFTAAAPREQHWLERSAWAPYVEGEIVGIDLDCDHPGMIRPEMLARIATRIDQWLAP</sequence>
<evidence type="ECO:0000259" key="5">
    <source>
        <dbReference type="PROSITE" id="PS50075"/>
    </source>
</evidence>
<feature type="domain" description="Carrier" evidence="5">
    <location>
        <begin position="978"/>
        <end position="1053"/>
    </location>
</feature>
<dbReference type="InterPro" id="IPR001242">
    <property type="entry name" value="Condensation_dom"/>
</dbReference>
<protein>
    <recommendedName>
        <fullName evidence="5">Carrier domain-containing protein</fullName>
    </recommendedName>
</protein>
<dbReference type="PANTHER" id="PTHR45527:SF1">
    <property type="entry name" value="FATTY ACID SYNTHASE"/>
    <property type="match status" value="1"/>
</dbReference>
<dbReference type="Pfam" id="PF00550">
    <property type="entry name" value="PP-binding"/>
    <property type="match status" value="1"/>
</dbReference>
<dbReference type="GO" id="GO:0005829">
    <property type="term" value="C:cytosol"/>
    <property type="evidence" value="ECO:0007669"/>
    <property type="project" value="TreeGrafter"/>
</dbReference>
<dbReference type="PROSITE" id="PS00455">
    <property type="entry name" value="AMP_BINDING"/>
    <property type="match status" value="1"/>
</dbReference>
<dbReference type="FunFam" id="1.10.1200.10:FF:000016">
    <property type="entry name" value="Non-ribosomal peptide synthase"/>
    <property type="match status" value="1"/>
</dbReference>
<dbReference type="InterPro" id="IPR045851">
    <property type="entry name" value="AMP-bd_C_sf"/>
</dbReference>
<keyword evidence="3" id="KW-0597">Phosphoprotein</keyword>
<dbReference type="FunFam" id="3.40.50.980:FF:000002">
    <property type="entry name" value="Enterobactin synthetase component F"/>
    <property type="match status" value="1"/>
</dbReference>
<evidence type="ECO:0000256" key="1">
    <source>
        <dbReference type="ARBA" id="ARBA00001957"/>
    </source>
</evidence>
<dbReference type="Pfam" id="PF13193">
    <property type="entry name" value="AMP-binding_C"/>
    <property type="match status" value="1"/>
</dbReference>
<keyword evidence="2" id="KW-0596">Phosphopantetheine</keyword>
<dbReference type="InterPro" id="IPR036736">
    <property type="entry name" value="ACP-like_sf"/>
</dbReference>
<dbReference type="Gene3D" id="3.30.559.10">
    <property type="entry name" value="Chloramphenicol acetyltransferase-like domain"/>
    <property type="match status" value="1"/>
</dbReference>
<feature type="region of interest" description="Disordered" evidence="4">
    <location>
        <begin position="957"/>
        <end position="982"/>
    </location>
</feature>
<comment type="cofactor">
    <cofactor evidence="1">
        <name>pantetheine 4'-phosphate</name>
        <dbReference type="ChEBI" id="CHEBI:47942"/>
    </cofactor>
</comment>
<dbReference type="SUPFAM" id="SSF53474">
    <property type="entry name" value="alpha/beta-Hydrolases"/>
    <property type="match status" value="1"/>
</dbReference>
<dbReference type="InterPro" id="IPR000873">
    <property type="entry name" value="AMP-dep_synth/lig_dom"/>
</dbReference>
<dbReference type="SUPFAM" id="SSF56801">
    <property type="entry name" value="Acetyl-CoA synthetase-like"/>
    <property type="match status" value="1"/>
</dbReference>
<dbReference type="Gene3D" id="3.40.50.12780">
    <property type="entry name" value="N-terminal domain of ligase-like"/>
    <property type="match status" value="1"/>
</dbReference>
<evidence type="ECO:0000313" key="7">
    <source>
        <dbReference type="Proteomes" id="UP000077875"/>
    </source>
</evidence>
<evidence type="ECO:0000256" key="2">
    <source>
        <dbReference type="ARBA" id="ARBA00022450"/>
    </source>
</evidence>
<gene>
    <name evidence="6" type="ORF">A5892_08020</name>
</gene>
<dbReference type="InterPro" id="IPR025110">
    <property type="entry name" value="AMP-bd_C"/>
</dbReference>
<feature type="compositionally biased region" description="Low complexity" evidence="4">
    <location>
        <begin position="972"/>
        <end position="981"/>
    </location>
</feature>
<dbReference type="InterPro" id="IPR009081">
    <property type="entry name" value="PP-bd_ACP"/>
</dbReference>
<dbReference type="CDD" id="cd17646">
    <property type="entry name" value="A_NRPS_AB3403-like"/>
    <property type="match status" value="1"/>
</dbReference>
<dbReference type="InterPro" id="IPR001031">
    <property type="entry name" value="Thioesterase"/>
</dbReference>
<dbReference type="Pfam" id="PF00668">
    <property type="entry name" value="Condensation"/>
    <property type="match status" value="1"/>
</dbReference>
<dbReference type="InterPro" id="IPR020845">
    <property type="entry name" value="AMP-binding_CS"/>
</dbReference>
<accession>A0A172YE76</accession>